<dbReference type="NCBIfam" id="TIGR02679">
    <property type="entry name" value="TIGR02679 family protein"/>
    <property type="match status" value="1"/>
</dbReference>
<reference evidence="3 4" key="1">
    <citation type="submission" date="2023-06" db="EMBL/GenBank/DDBJ databases">
        <title>Five Gram-positive bacteria isolated from mangrove sediments in Shenzhen, Guangdong, China.</title>
        <authorList>
            <person name="Yu S."/>
            <person name="Zheng W."/>
            <person name="Huang Y."/>
        </authorList>
    </citation>
    <scope>NUCLEOTIDE SEQUENCE [LARGE SCALE GENOMIC DNA]</scope>
    <source>
        <strain evidence="3 4">SaN35-3</strain>
    </source>
</reference>
<evidence type="ECO:0000313" key="3">
    <source>
        <dbReference type="EMBL" id="WLR42639.1"/>
    </source>
</evidence>
<feature type="domain" description="Conserved hypothetical protein CHP02679 N terminus" evidence="2">
    <location>
        <begin position="30"/>
        <end position="245"/>
    </location>
</feature>
<evidence type="ECO:0000313" key="4">
    <source>
        <dbReference type="Proteomes" id="UP001197974"/>
    </source>
</evidence>
<dbReference type="Proteomes" id="UP001197974">
    <property type="component" value="Chromosome"/>
</dbReference>
<protein>
    <submittedName>
        <fullName evidence="3">TIGR02679 family protein</fullName>
    </submittedName>
</protein>
<keyword evidence="4" id="KW-1185">Reference proteome</keyword>
<dbReference type="InterPro" id="IPR024465">
    <property type="entry name" value="DUF2399"/>
</dbReference>
<gene>
    <name evidence="3" type="ORF">LC087_18490</name>
</gene>
<name>A0ABY9JTC3_9BACI</name>
<proteinExistence type="predicted"/>
<organism evidence="3 4">
    <name type="scientific">Bacillus carboniphilus</name>
    <dbReference type="NCBI Taxonomy" id="86663"/>
    <lineage>
        <taxon>Bacteria</taxon>
        <taxon>Bacillati</taxon>
        <taxon>Bacillota</taxon>
        <taxon>Bacilli</taxon>
        <taxon>Bacillales</taxon>
        <taxon>Bacillaceae</taxon>
        <taxon>Bacillus</taxon>
    </lineage>
</organism>
<dbReference type="InterPro" id="IPR024466">
    <property type="entry name" value="CHP02679_N"/>
</dbReference>
<sequence length="427" mass="49125">MKVDLFKKEPGFKKLFLLFKDKYRSLGRVGGTVSLESFDEVEVESIAGFLGQSPDVLRKKGKLALADFEKELMNTGFVDWTLVSLLEQVLGETIYTKKQQLEMEQRREEKFFKALLDKIPSAEGWIDQMKAKTPDTRWIWTLYKQDQEALMEKMIAVYQAFLSLPEEGTFEHLPFFSQRTTGNPHYFDRQEVAGRLLCHCLYVDQLLQGNLDRVMPKSGEEINDLLAEYGILRDDLWNFVTCQGLVAAIGDHPHPVWQAACDTSTVLNVPMKELVKIDRVWPTRGDKVWIVENSSVASTIMNELPDAPIICTHGQFRAASWRLLHLLVQSNCTLYYSGDLDPEGVLIAERLKRRFHDHVVLWRMDHQSYRKSLSNEDISDRLSKLDSLTSDRWQELISAMQEAKKAGYQEALVSELIEDIRNAMIGK</sequence>
<feature type="domain" description="DUF2399" evidence="1">
    <location>
        <begin position="268"/>
        <end position="420"/>
    </location>
</feature>
<dbReference type="RefSeq" id="WP_226542364.1">
    <property type="nucleotide sequence ID" value="NZ_CP129013.1"/>
</dbReference>
<evidence type="ECO:0000259" key="1">
    <source>
        <dbReference type="Pfam" id="PF09664"/>
    </source>
</evidence>
<dbReference type="Pfam" id="PF09664">
    <property type="entry name" value="DUF2399"/>
    <property type="match status" value="1"/>
</dbReference>
<dbReference type="InterPro" id="IPR013495">
    <property type="entry name" value="CHP02679"/>
</dbReference>
<accession>A0ABY9JTC3</accession>
<dbReference type="EMBL" id="CP129013">
    <property type="protein sequence ID" value="WLR42639.1"/>
    <property type="molecule type" value="Genomic_DNA"/>
</dbReference>
<dbReference type="Pfam" id="PF11796">
    <property type="entry name" value="DUF3323"/>
    <property type="match status" value="1"/>
</dbReference>
<evidence type="ECO:0000259" key="2">
    <source>
        <dbReference type="Pfam" id="PF11796"/>
    </source>
</evidence>